<reference evidence="2" key="1">
    <citation type="journal article" date="2014" name="Front. Microbiol.">
        <title>High frequency of phylogenetically diverse reductive dehalogenase-homologous genes in deep subseafloor sedimentary metagenomes.</title>
        <authorList>
            <person name="Kawai M."/>
            <person name="Futagami T."/>
            <person name="Toyoda A."/>
            <person name="Takaki Y."/>
            <person name="Nishi S."/>
            <person name="Hori S."/>
            <person name="Arai W."/>
            <person name="Tsubouchi T."/>
            <person name="Morono Y."/>
            <person name="Uchiyama I."/>
            <person name="Ito T."/>
            <person name="Fujiyama A."/>
            <person name="Inagaki F."/>
            <person name="Takami H."/>
        </authorList>
    </citation>
    <scope>NUCLEOTIDE SEQUENCE</scope>
    <source>
        <strain evidence="2">Expedition CK06-06</strain>
    </source>
</reference>
<comment type="caution">
    <text evidence="2">The sequence shown here is derived from an EMBL/GenBank/DDBJ whole genome shotgun (WGS) entry which is preliminary data.</text>
</comment>
<dbReference type="AlphaFoldDB" id="X1GNU3"/>
<gene>
    <name evidence="2" type="ORF">S03H2_28724</name>
</gene>
<dbReference type="EMBL" id="BARU01017311">
    <property type="protein sequence ID" value="GAH58862.1"/>
    <property type="molecule type" value="Genomic_DNA"/>
</dbReference>
<feature type="non-terminal residue" evidence="2">
    <location>
        <position position="38"/>
    </location>
</feature>
<feature type="region of interest" description="Disordered" evidence="1">
    <location>
        <begin position="1"/>
        <end position="38"/>
    </location>
</feature>
<sequence length="38" mass="4192">MPDAKGKIPEPPPLAELTKDARDRLDKMGEELDRATAD</sequence>
<accession>X1GNU3</accession>
<protein>
    <submittedName>
        <fullName evidence="2">Uncharacterized protein</fullName>
    </submittedName>
</protein>
<proteinExistence type="predicted"/>
<evidence type="ECO:0000256" key="1">
    <source>
        <dbReference type="SAM" id="MobiDB-lite"/>
    </source>
</evidence>
<evidence type="ECO:0000313" key="2">
    <source>
        <dbReference type="EMBL" id="GAH58862.1"/>
    </source>
</evidence>
<name>X1GNU3_9ZZZZ</name>
<organism evidence="2">
    <name type="scientific">marine sediment metagenome</name>
    <dbReference type="NCBI Taxonomy" id="412755"/>
    <lineage>
        <taxon>unclassified sequences</taxon>
        <taxon>metagenomes</taxon>
        <taxon>ecological metagenomes</taxon>
    </lineage>
</organism>
<feature type="compositionally biased region" description="Basic and acidic residues" evidence="1">
    <location>
        <begin position="17"/>
        <end position="38"/>
    </location>
</feature>